<proteinExistence type="predicted"/>
<gene>
    <name evidence="2" type="ORF">HLH48_15930</name>
</gene>
<evidence type="ECO:0000313" key="3">
    <source>
        <dbReference type="Proteomes" id="UP000589085"/>
    </source>
</evidence>
<dbReference type="InterPro" id="IPR050312">
    <property type="entry name" value="IolE/XylAMocC-like"/>
</dbReference>
<dbReference type="EMBL" id="JABEQJ010000023">
    <property type="protein sequence ID" value="MBB2161641.1"/>
    <property type="molecule type" value="Genomic_DNA"/>
</dbReference>
<dbReference type="GO" id="GO:0016853">
    <property type="term" value="F:isomerase activity"/>
    <property type="evidence" value="ECO:0007669"/>
    <property type="project" value="UniProtKB-KW"/>
</dbReference>
<reference evidence="2 3" key="1">
    <citation type="submission" date="2020-04" db="EMBL/GenBank/DDBJ databases">
        <title>Description of novel Gluconacetobacter.</title>
        <authorList>
            <person name="Sombolestani A."/>
        </authorList>
    </citation>
    <scope>NUCLEOTIDE SEQUENCE [LARGE SCALE GENOMIC DNA]</scope>
    <source>
        <strain evidence="2 3">LMG 19747</strain>
    </source>
</reference>
<comment type="caution">
    <text evidence="2">The sequence shown here is derived from an EMBL/GenBank/DDBJ whole genome shotgun (WGS) entry which is preliminary data.</text>
</comment>
<organism evidence="2 3">
    <name type="scientific">Gluconacetobacter sacchari</name>
    <dbReference type="NCBI Taxonomy" id="92759"/>
    <lineage>
        <taxon>Bacteria</taxon>
        <taxon>Pseudomonadati</taxon>
        <taxon>Pseudomonadota</taxon>
        <taxon>Alphaproteobacteria</taxon>
        <taxon>Acetobacterales</taxon>
        <taxon>Acetobacteraceae</taxon>
        <taxon>Gluconacetobacter</taxon>
    </lineage>
</organism>
<dbReference type="PANTHER" id="PTHR12110:SF48">
    <property type="entry name" value="BLL3656 PROTEIN"/>
    <property type="match status" value="1"/>
</dbReference>
<evidence type="ECO:0000313" key="2">
    <source>
        <dbReference type="EMBL" id="MBB2161641.1"/>
    </source>
</evidence>
<dbReference type="SUPFAM" id="SSF51658">
    <property type="entry name" value="Xylose isomerase-like"/>
    <property type="match status" value="1"/>
</dbReference>
<dbReference type="RefSeq" id="WP_182998472.1">
    <property type="nucleotide sequence ID" value="NZ_JABEQJ010000023.1"/>
</dbReference>
<accession>A0A7W4IEW8</accession>
<evidence type="ECO:0000259" key="1">
    <source>
        <dbReference type="Pfam" id="PF01261"/>
    </source>
</evidence>
<name>A0A7W4IEW8_9PROT</name>
<dbReference type="InterPro" id="IPR036237">
    <property type="entry name" value="Xyl_isomerase-like_sf"/>
</dbReference>
<feature type="domain" description="Xylose isomerase-like TIM barrel" evidence="1">
    <location>
        <begin position="21"/>
        <end position="252"/>
    </location>
</feature>
<dbReference type="PANTHER" id="PTHR12110">
    <property type="entry name" value="HYDROXYPYRUVATE ISOMERASE"/>
    <property type="match status" value="1"/>
</dbReference>
<dbReference type="Proteomes" id="UP000589085">
    <property type="component" value="Unassembled WGS sequence"/>
</dbReference>
<sequence>MNRDLVLAHLTVITLSPPEMVRVAARTGYQAVGLRLIRVTPHSPGYPLMDDPSLMRETRSALRDTGTRVHDIEFVKLEPELEVVDLERFCAAGAELGAARIIAAPYDPDLDRMADRYAALCALAGRYGLGVVLEFFPWTVVPSLADALAIRRRAGAPANGGILVDALHFYRSGSRLSDLDGLDAGVLPFMHLCDGPAHGAEDLPCRLLEARAERLPPGDGALALGALIARMPPGIPISLEVPMERMMAERGAEVVARRVREAAVRLLVGLGVQTTRASSPAFGR</sequence>
<protein>
    <submittedName>
        <fullName evidence="2">Sugar phosphate isomerase/epimerase</fullName>
    </submittedName>
</protein>
<dbReference type="Gene3D" id="3.20.20.150">
    <property type="entry name" value="Divalent-metal-dependent TIM barrel enzymes"/>
    <property type="match status" value="1"/>
</dbReference>
<dbReference type="InterPro" id="IPR013022">
    <property type="entry name" value="Xyl_isomerase-like_TIM-brl"/>
</dbReference>
<dbReference type="AlphaFoldDB" id="A0A7W4IEW8"/>
<dbReference type="Pfam" id="PF01261">
    <property type="entry name" value="AP_endonuc_2"/>
    <property type="match status" value="1"/>
</dbReference>
<keyword evidence="2" id="KW-0413">Isomerase</keyword>